<evidence type="ECO:0000313" key="2">
    <source>
        <dbReference type="Proteomes" id="UP000808337"/>
    </source>
</evidence>
<comment type="caution">
    <text evidence="1">The sequence shown here is derived from an EMBL/GenBank/DDBJ whole genome shotgun (WGS) entry which is preliminary data.</text>
</comment>
<name>A0A9D7STR1_9BACT</name>
<proteinExistence type="predicted"/>
<dbReference type="AlphaFoldDB" id="A0A9D7STR1"/>
<dbReference type="Proteomes" id="UP000808337">
    <property type="component" value="Unassembled WGS sequence"/>
</dbReference>
<dbReference type="PROSITE" id="PS51257">
    <property type="entry name" value="PROKAR_LIPOPROTEIN"/>
    <property type="match status" value="1"/>
</dbReference>
<evidence type="ECO:0000313" key="1">
    <source>
        <dbReference type="EMBL" id="MBK9981891.1"/>
    </source>
</evidence>
<dbReference type="EMBL" id="JADKGY010000001">
    <property type="protein sequence ID" value="MBK9981891.1"/>
    <property type="molecule type" value="Genomic_DNA"/>
</dbReference>
<organism evidence="1 2">
    <name type="scientific">Candidatus Opimibacter skivensis</name>
    <dbReference type="NCBI Taxonomy" id="2982028"/>
    <lineage>
        <taxon>Bacteria</taxon>
        <taxon>Pseudomonadati</taxon>
        <taxon>Bacteroidota</taxon>
        <taxon>Saprospiria</taxon>
        <taxon>Saprospirales</taxon>
        <taxon>Saprospiraceae</taxon>
        <taxon>Candidatus Opimibacter</taxon>
    </lineage>
</organism>
<sequence length="132" mass="14346">MKNLIPVICGLFLVSFACKESASTLCESLQDNLIGIDVQSVKDQLDPWLADLNPSPIEDDPTGHHNNLVSFVGRLNDVCNLDASMDCYVCIKTLPAQTEVIVRIHSLGGIVQRVIDISTPASSIMTVVNVHE</sequence>
<gene>
    <name evidence="1" type="ORF">IPP15_05615</name>
</gene>
<reference evidence="1 2" key="1">
    <citation type="submission" date="2020-10" db="EMBL/GenBank/DDBJ databases">
        <title>Connecting structure to function with the recovery of over 1000 high-quality activated sludge metagenome-assembled genomes encoding full-length rRNA genes using long-read sequencing.</title>
        <authorList>
            <person name="Singleton C.M."/>
            <person name="Petriglieri F."/>
            <person name="Kristensen J.M."/>
            <person name="Kirkegaard R.H."/>
            <person name="Michaelsen T.Y."/>
            <person name="Andersen M.H."/>
            <person name="Karst S.M."/>
            <person name="Dueholm M.S."/>
            <person name="Nielsen P.H."/>
            <person name="Albertsen M."/>
        </authorList>
    </citation>
    <scope>NUCLEOTIDE SEQUENCE [LARGE SCALE GENOMIC DNA]</scope>
    <source>
        <strain evidence="1">Ribe_18-Q3-R11-54_MAXAC.273</strain>
    </source>
</reference>
<accession>A0A9D7STR1</accession>
<protein>
    <submittedName>
        <fullName evidence="1">Uncharacterized protein</fullName>
    </submittedName>
</protein>